<feature type="transmembrane region" description="Helical" evidence="6">
    <location>
        <begin position="191"/>
        <end position="209"/>
    </location>
</feature>
<dbReference type="Proteomes" id="UP000254258">
    <property type="component" value="Unassembled WGS sequence"/>
</dbReference>
<proteinExistence type="predicted"/>
<evidence type="ECO:0000256" key="4">
    <source>
        <dbReference type="ARBA" id="ARBA00022989"/>
    </source>
</evidence>
<protein>
    <recommendedName>
        <fullName evidence="7">MASE1 domain-containing protein</fullName>
    </recommendedName>
</protein>
<evidence type="ECO:0000256" key="2">
    <source>
        <dbReference type="ARBA" id="ARBA00022475"/>
    </source>
</evidence>
<accession>A0A370X1J0</accession>
<evidence type="ECO:0000256" key="6">
    <source>
        <dbReference type="SAM" id="Phobius"/>
    </source>
</evidence>
<dbReference type="AlphaFoldDB" id="A0A370X1J0"/>
<evidence type="ECO:0000256" key="1">
    <source>
        <dbReference type="ARBA" id="ARBA00004651"/>
    </source>
</evidence>
<dbReference type="Pfam" id="PF05231">
    <property type="entry name" value="MASE1"/>
    <property type="match status" value="1"/>
</dbReference>
<dbReference type="EMBL" id="QRBE01000004">
    <property type="protein sequence ID" value="RDS82236.1"/>
    <property type="molecule type" value="Genomic_DNA"/>
</dbReference>
<dbReference type="InterPro" id="IPR007895">
    <property type="entry name" value="MASE1"/>
</dbReference>
<feature type="transmembrane region" description="Helical" evidence="6">
    <location>
        <begin position="112"/>
        <end position="133"/>
    </location>
</feature>
<dbReference type="GO" id="GO:0005886">
    <property type="term" value="C:plasma membrane"/>
    <property type="evidence" value="ECO:0007669"/>
    <property type="project" value="UniProtKB-SubCell"/>
</dbReference>
<keyword evidence="2" id="KW-1003">Cell membrane</keyword>
<feature type="transmembrane region" description="Helical" evidence="6">
    <location>
        <begin position="230"/>
        <end position="250"/>
    </location>
</feature>
<feature type="transmembrane region" description="Helical" evidence="6">
    <location>
        <begin position="69"/>
        <end position="88"/>
    </location>
</feature>
<keyword evidence="4 6" id="KW-1133">Transmembrane helix</keyword>
<feature type="transmembrane region" description="Helical" evidence="6">
    <location>
        <begin position="256"/>
        <end position="275"/>
    </location>
</feature>
<feature type="transmembrane region" description="Helical" evidence="6">
    <location>
        <begin position="44"/>
        <end position="62"/>
    </location>
</feature>
<evidence type="ECO:0000313" key="8">
    <source>
        <dbReference type="EMBL" id="RDS82236.1"/>
    </source>
</evidence>
<keyword evidence="9" id="KW-1185">Reference proteome</keyword>
<keyword evidence="3 6" id="KW-0812">Transmembrane</keyword>
<feature type="transmembrane region" description="Helical" evidence="6">
    <location>
        <begin position="145"/>
        <end position="171"/>
    </location>
</feature>
<sequence length="350" mass="38963">MGLRASPELHGKGLSMTPFTPGGWAARDLIRGQVMGKGTRGSTFGRYAIVAIVYGISVSLFRQISISHWLVMCGFDLTVLLLTPYRYWPALFVGEFFQLLVKSIQCFDQFGWLWSVQNLLPTLLVMAPLVWVARERWHVLHRGYLNIPALLACSLLVAAAMTLDSLVSLSVTPLPPGYVLPGGWGGVAGRWLLGNFIGILTITPTVLAFRKMMTQYPWRQWASRVFDSKLLLESIGLVLPVLAMLVWVGLEATPHTATRQIAQIAMFLPVVWLALRHGWQGAAMGGTAASLAIMLLMPERYDQSTLQAECLVSFVISSMLLLGGRITAMDRQAEQERIDVRMDAMHWQHR</sequence>
<keyword evidence="5 6" id="KW-0472">Membrane</keyword>
<evidence type="ECO:0000313" key="9">
    <source>
        <dbReference type="Proteomes" id="UP000254258"/>
    </source>
</evidence>
<reference evidence="8 9" key="1">
    <citation type="submission" date="2018-07" db="EMBL/GenBank/DDBJ databases">
        <title>Dyella monticola sp. nov. and Dyella psychrodurans sp. nov. isolated from monsoon evergreen broad-leaved forest soil of Dinghu Mountain, China.</title>
        <authorList>
            <person name="Gao Z."/>
            <person name="Qiu L."/>
        </authorList>
    </citation>
    <scope>NUCLEOTIDE SEQUENCE [LARGE SCALE GENOMIC DNA]</scope>
    <source>
        <strain evidence="8 9">4G-K06</strain>
    </source>
</reference>
<evidence type="ECO:0000259" key="7">
    <source>
        <dbReference type="Pfam" id="PF05231"/>
    </source>
</evidence>
<evidence type="ECO:0000256" key="5">
    <source>
        <dbReference type="ARBA" id="ARBA00023136"/>
    </source>
</evidence>
<evidence type="ECO:0000256" key="3">
    <source>
        <dbReference type="ARBA" id="ARBA00022692"/>
    </source>
</evidence>
<feature type="domain" description="MASE1" evidence="7">
    <location>
        <begin position="49"/>
        <end position="321"/>
    </location>
</feature>
<organism evidence="8 9">
    <name type="scientific">Dyella monticola</name>
    <dbReference type="NCBI Taxonomy" id="1927958"/>
    <lineage>
        <taxon>Bacteria</taxon>
        <taxon>Pseudomonadati</taxon>
        <taxon>Pseudomonadota</taxon>
        <taxon>Gammaproteobacteria</taxon>
        <taxon>Lysobacterales</taxon>
        <taxon>Rhodanobacteraceae</taxon>
        <taxon>Dyella</taxon>
    </lineage>
</organism>
<name>A0A370X1J0_9GAMM</name>
<gene>
    <name evidence="8" type="ORF">DWU98_09380</name>
</gene>
<comment type="caution">
    <text evidence="8">The sequence shown here is derived from an EMBL/GenBank/DDBJ whole genome shotgun (WGS) entry which is preliminary data.</text>
</comment>
<comment type="subcellular location">
    <subcellularLocation>
        <location evidence="1">Cell membrane</location>
        <topology evidence="1">Multi-pass membrane protein</topology>
    </subcellularLocation>
</comment>